<feature type="region of interest" description="Disordered" evidence="1">
    <location>
        <begin position="521"/>
        <end position="584"/>
    </location>
</feature>
<reference evidence="4" key="1">
    <citation type="journal article" date="2017" name="bioRxiv">
        <title>Comparative analysis of the genomes of Stylophora pistillata and Acropora digitifera provides evidence for extensive differences between species of corals.</title>
        <authorList>
            <person name="Voolstra C.R."/>
            <person name="Li Y."/>
            <person name="Liew Y.J."/>
            <person name="Baumgarten S."/>
            <person name="Zoccola D."/>
            <person name="Flot J.-F."/>
            <person name="Tambutte S."/>
            <person name="Allemand D."/>
            <person name="Aranda M."/>
        </authorList>
    </citation>
    <scope>NUCLEOTIDE SEQUENCE [LARGE SCALE GENOMIC DNA]</scope>
</reference>
<keyword evidence="2" id="KW-0732">Signal</keyword>
<protein>
    <submittedName>
        <fullName evidence="3">Uncharacterized protein</fullName>
    </submittedName>
</protein>
<dbReference type="Proteomes" id="UP000225706">
    <property type="component" value="Unassembled WGS sequence"/>
</dbReference>
<proteinExistence type="predicted"/>
<gene>
    <name evidence="3" type="ORF">AWC38_SpisGene16291</name>
</gene>
<organism evidence="3 4">
    <name type="scientific">Stylophora pistillata</name>
    <name type="common">Smooth cauliflower coral</name>
    <dbReference type="NCBI Taxonomy" id="50429"/>
    <lineage>
        <taxon>Eukaryota</taxon>
        <taxon>Metazoa</taxon>
        <taxon>Cnidaria</taxon>
        <taxon>Anthozoa</taxon>
        <taxon>Hexacorallia</taxon>
        <taxon>Scleractinia</taxon>
        <taxon>Astrocoeniina</taxon>
        <taxon>Pocilloporidae</taxon>
        <taxon>Stylophora</taxon>
    </lineage>
</organism>
<evidence type="ECO:0000256" key="2">
    <source>
        <dbReference type="SAM" id="SignalP"/>
    </source>
</evidence>
<sequence>MHYLLLVLLLQRLAVPIHSRHDRSERERHSFAKRVHVAKKEELLGEDTNRIDQAEYSLQNLVSPERYEANKFFNKPPSKEIGGLRVDTMSPAQVSFIQSSTQWHKYYKPMPSSSYPSTIYPEDPVLFPGVKASKGQETRERDGYNGGISDLESEGVTRQHHMNNEWGTNSYGSYGDTVGGDQRQSDYENTPFTDKSWWNPKTEGKNANGYESLDGKTVAVPEPRNSQDDLLHSESRFVGRSHELLDGGDMGSIRHNSNLLGGEKLGLLNKLESLKENGVIPQEEEEKVFFNGNQNFLTHSGVAKPPLDTPPGPSEGLGAALAEELLQKNKGKFRDEGESTNIIEGIREAASVLGTGQRDIDESSLLSKPLLDEKATQRTTMYHNNDFDSDTGHLVLIRSHQVKENYPGRKYERKFDKAVEQKQLVASRSNRVKTDVAGQRASHKLNSQQAKAAATKKHLSSLKEKPFNCRPTEYEMGDPFYVPVPLALLGGRGVNFLSHQTEAFGDEMSSRISEQSREVANFGDEIQQDTREKSQQIEDIGREVDADESIPFPASQAGGEFPGVDEDDGEGNGYNSWPTEEGSD</sequence>
<evidence type="ECO:0000313" key="4">
    <source>
        <dbReference type="Proteomes" id="UP000225706"/>
    </source>
</evidence>
<feature type="region of interest" description="Disordered" evidence="1">
    <location>
        <begin position="167"/>
        <end position="213"/>
    </location>
</feature>
<feature type="chain" id="PRO_5012383093" evidence="2">
    <location>
        <begin position="20"/>
        <end position="584"/>
    </location>
</feature>
<dbReference type="AlphaFoldDB" id="A0A2B4RR87"/>
<name>A0A2B4RR87_STYPI</name>
<comment type="caution">
    <text evidence="3">The sequence shown here is derived from an EMBL/GenBank/DDBJ whole genome shotgun (WGS) entry which is preliminary data.</text>
</comment>
<dbReference type="OrthoDB" id="5955687at2759"/>
<keyword evidence="4" id="KW-1185">Reference proteome</keyword>
<evidence type="ECO:0000256" key="1">
    <source>
        <dbReference type="SAM" id="MobiDB-lite"/>
    </source>
</evidence>
<accession>A0A2B4RR87</accession>
<feature type="signal peptide" evidence="2">
    <location>
        <begin position="1"/>
        <end position="19"/>
    </location>
</feature>
<dbReference type="EMBL" id="LSMT01000367">
    <property type="protein sequence ID" value="PFX19303.1"/>
    <property type="molecule type" value="Genomic_DNA"/>
</dbReference>
<feature type="compositionally biased region" description="Basic and acidic residues" evidence="1">
    <location>
        <begin position="528"/>
        <end position="544"/>
    </location>
</feature>
<evidence type="ECO:0000313" key="3">
    <source>
        <dbReference type="EMBL" id="PFX19303.1"/>
    </source>
</evidence>